<name>A0A8H6MY52_9PEZI</name>
<gene>
    <name evidence="2" type="ORF">CSOJ01_05074</name>
</gene>
<keyword evidence="3" id="KW-1185">Reference proteome</keyword>
<evidence type="ECO:0000313" key="2">
    <source>
        <dbReference type="EMBL" id="KAF6812525.1"/>
    </source>
</evidence>
<protein>
    <submittedName>
        <fullName evidence="2">Uncharacterized protein</fullName>
    </submittedName>
</protein>
<reference evidence="2 3" key="1">
    <citation type="journal article" date="2020" name="Phytopathology">
        <title>Genome Sequence Resources of Colletotrichum truncatum, C. plurivorum, C. musicola, and C. sojae: Four Species Pathogenic to Soybean (Glycine max).</title>
        <authorList>
            <person name="Rogerio F."/>
            <person name="Boufleur T.R."/>
            <person name="Ciampi-Guillardi M."/>
            <person name="Sukno S.A."/>
            <person name="Thon M.R."/>
            <person name="Massola Junior N.S."/>
            <person name="Baroncelli R."/>
        </authorList>
    </citation>
    <scope>NUCLEOTIDE SEQUENCE [LARGE SCALE GENOMIC DNA]</scope>
    <source>
        <strain evidence="2 3">LFN0009</strain>
    </source>
</reference>
<dbReference type="AlphaFoldDB" id="A0A8H6MY52"/>
<evidence type="ECO:0000313" key="3">
    <source>
        <dbReference type="Proteomes" id="UP000652219"/>
    </source>
</evidence>
<organism evidence="2 3">
    <name type="scientific">Colletotrichum sojae</name>
    <dbReference type="NCBI Taxonomy" id="2175907"/>
    <lineage>
        <taxon>Eukaryota</taxon>
        <taxon>Fungi</taxon>
        <taxon>Dikarya</taxon>
        <taxon>Ascomycota</taxon>
        <taxon>Pezizomycotina</taxon>
        <taxon>Sordariomycetes</taxon>
        <taxon>Hypocreomycetidae</taxon>
        <taxon>Glomerellales</taxon>
        <taxon>Glomerellaceae</taxon>
        <taxon>Colletotrichum</taxon>
        <taxon>Colletotrichum orchidearum species complex</taxon>
    </lineage>
</organism>
<comment type="caution">
    <text evidence="2">The sequence shown here is derived from an EMBL/GenBank/DDBJ whole genome shotgun (WGS) entry which is preliminary data.</text>
</comment>
<dbReference type="EMBL" id="WIGN01000062">
    <property type="protein sequence ID" value="KAF6812525.1"/>
    <property type="molecule type" value="Genomic_DNA"/>
</dbReference>
<dbReference type="Proteomes" id="UP000652219">
    <property type="component" value="Unassembled WGS sequence"/>
</dbReference>
<accession>A0A8H6MY52</accession>
<proteinExistence type="predicted"/>
<feature type="region of interest" description="Disordered" evidence="1">
    <location>
        <begin position="40"/>
        <end position="95"/>
    </location>
</feature>
<sequence>MAVWDRQLRDVNMEKGAVSSMGRRRWAGYLRTSISRSRPIGNSGFREVRDRRLRSPSTLPRPPLKQSKGRAHGANGTSIAHYQPTRYDTRRELNRENGPRAYSRLAGWNAEEAEAAVASGSLPVLAVQRSLEAQTGPALRKEAGLGRRPDKVFWLPR</sequence>
<evidence type="ECO:0000256" key="1">
    <source>
        <dbReference type="SAM" id="MobiDB-lite"/>
    </source>
</evidence>